<proteinExistence type="predicted"/>
<dbReference type="RefSeq" id="WP_071630936.1">
    <property type="nucleotide sequence ID" value="NZ_MOEC01000004.1"/>
</dbReference>
<dbReference type="Proteomes" id="UP000182985">
    <property type="component" value="Unassembled WGS sequence"/>
</dbReference>
<dbReference type="Pfam" id="PF01266">
    <property type="entry name" value="DAO"/>
    <property type="match status" value="1"/>
</dbReference>
<keyword evidence="1" id="KW-0560">Oxidoreductase</keyword>
<dbReference type="GO" id="GO:0005737">
    <property type="term" value="C:cytoplasm"/>
    <property type="evidence" value="ECO:0007669"/>
    <property type="project" value="TreeGrafter"/>
</dbReference>
<feature type="domain" description="FAD dependent oxidoreductase" evidence="2">
    <location>
        <begin position="31"/>
        <end position="386"/>
    </location>
</feature>
<reference evidence="3 4" key="1">
    <citation type="submission" date="2016-10" db="EMBL/GenBank/DDBJ databases">
        <title>The Draft Genome Sequence of the Potato Rhizosphere Bacteria Ochrobactrum sp. IPA7.2.</title>
        <authorList>
            <person name="Gogoleva N.E."/>
            <person name="Khlopko Y.A."/>
            <person name="Burygin G.L."/>
            <person name="Plotnikov A.O."/>
        </authorList>
    </citation>
    <scope>NUCLEOTIDE SEQUENCE [LARGE SCALE GENOMIC DNA]</scope>
    <source>
        <strain evidence="3 4">IPA7.2</strain>
    </source>
</reference>
<comment type="caution">
    <text evidence="3">The sequence shown here is derived from an EMBL/GenBank/DDBJ whole genome shotgun (WGS) entry which is preliminary data.</text>
</comment>
<evidence type="ECO:0000259" key="2">
    <source>
        <dbReference type="Pfam" id="PF01266"/>
    </source>
</evidence>
<sequence>MQKIVFPPSIWAATAPARTPAKPLANDAEADVAIVGGGFTGLSAALHLAKRGKRVILLEGNAVGWGASGRNNGQVIPTMTSAEPDAIAKRYGASGERFARLIGNSANILFSIVRDENIEAEAEQNGWFQPAHSPGRVKLSQTRVDAWKRFGFPAEFLDRAATSQLLGTDFWYGGMFNPTGGHINPLAFARGLAAAAERHGAIIHEQSPVTSYRQIGDHWEVRTDNATVRAKGFLLATNAYTGELREGLAPRLARTIVPVLSWQMATAPVSNNLRATILPGRQAVSDTRGDLRFFRYDARNRLITGGVVMGNFNIAERVKRKTARNMAEAFPALGEPEITHVWSGYIGMTWDRFPRVHQLGPNGWAWIGCNGRGVALGTSLGREFARALDGEPVQELALPVSEPAPLPFHKVARKIAPFYLAWLRRKDLSEPNL</sequence>
<evidence type="ECO:0000313" key="3">
    <source>
        <dbReference type="EMBL" id="OIS94535.1"/>
    </source>
</evidence>
<dbReference type="GO" id="GO:0016491">
    <property type="term" value="F:oxidoreductase activity"/>
    <property type="evidence" value="ECO:0007669"/>
    <property type="project" value="UniProtKB-KW"/>
</dbReference>
<dbReference type="PANTHER" id="PTHR13847">
    <property type="entry name" value="SARCOSINE DEHYDROGENASE-RELATED"/>
    <property type="match status" value="1"/>
</dbReference>
<dbReference type="Gene3D" id="3.30.9.10">
    <property type="entry name" value="D-Amino Acid Oxidase, subunit A, domain 2"/>
    <property type="match status" value="1"/>
</dbReference>
<evidence type="ECO:0000313" key="4">
    <source>
        <dbReference type="Proteomes" id="UP000182985"/>
    </source>
</evidence>
<dbReference type="PANTHER" id="PTHR13847:SF281">
    <property type="entry name" value="FAD DEPENDENT OXIDOREDUCTASE DOMAIN-CONTAINING PROTEIN"/>
    <property type="match status" value="1"/>
</dbReference>
<dbReference type="EMBL" id="MOEC01000004">
    <property type="protein sequence ID" value="OIS94535.1"/>
    <property type="molecule type" value="Genomic_DNA"/>
</dbReference>
<organism evidence="3 4">
    <name type="scientific">Brucella cytisi</name>
    <dbReference type="NCBI Taxonomy" id="407152"/>
    <lineage>
        <taxon>Bacteria</taxon>
        <taxon>Pseudomonadati</taxon>
        <taxon>Pseudomonadota</taxon>
        <taxon>Alphaproteobacteria</taxon>
        <taxon>Hyphomicrobiales</taxon>
        <taxon>Brucellaceae</taxon>
        <taxon>Brucella/Ochrobactrum group</taxon>
        <taxon>Brucella</taxon>
    </lineage>
</organism>
<dbReference type="Gene3D" id="3.50.50.60">
    <property type="entry name" value="FAD/NAD(P)-binding domain"/>
    <property type="match status" value="1"/>
</dbReference>
<dbReference type="InterPro" id="IPR036188">
    <property type="entry name" value="FAD/NAD-bd_sf"/>
</dbReference>
<dbReference type="SUPFAM" id="SSF51905">
    <property type="entry name" value="FAD/NAD(P)-binding domain"/>
    <property type="match status" value="1"/>
</dbReference>
<dbReference type="AlphaFoldDB" id="A0A1J6I1W6"/>
<dbReference type="InterPro" id="IPR006076">
    <property type="entry name" value="FAD-dep_OxRdtase"/>
</dbReference>
<dbReference type="OrthoDB" id="9814969at2"/>
<evidence type="ECO:0000256" key="1">
    <source>
        <dbReference type="ARBA" id="ARBA00023002"/>
    </source>
</evidence>
<keyword evidence="4" id="KW-1185">Reference proteome</keyword>
<gene>
    <name evidence="3" type="ORF">BLA27_06255</name>
</gene>
<accession>A0A1J6I1W6</accession>
<name>A0A1J6I1W6_9HYPH</name>
<protein>
    <submittedName>
        <fullName evidence="3">Oxidoreductase</fullName>
    </submittedName>
</protein>